<dbReference type="PANTHER" id="PTHR48051">
    <property type="match status" value="1"/>
</dbReference>
<dbReference type="SMART" id="SM00369">
    <property type="entry name" value="LRR_TYP"/>
    <property type="match status" value="5"/>
</dbReference>
<name>A0A3L8DS69_OOCBI</name>
<dbReference type="Gene3D" id="3.80.10.10">
    <property type="entry name" value="Ribonuclease Inhibitor"/>
    <property type="match status" value="2"/>
</dbReference>
<evidence type="ECO:0000256" key="1">
    <source>
        <dbReference type="ARBA" id="ARBA00022614"/>
    </source>
</evidence>
<reference evidence="3" key="1">
    <citation type="journal article" date="2018" name="Genome Res.">
        <title>The genomic architecture and molecular evolution of ant odorant receptors.</title>
        <authorList>
            <person name="McKenzie S.K."/>
            <person name="Kronauer D.J.C."/>
        </authorList>
    </citation>
    <scope>NUCLEOTIDE SEQUENCE [LARGE SCALE GENOMIC DNA]</scope>
    <source>
        <strain evidence="3">Clonal line C1</strain>
    </source>
</reference>
<keyword evidence="1" id="KW-0433">Leucine-rich repeat</keyword>
<dbReference type="OrthoDB" id="2021138at2759"/>
<dbReference type="Proteomes" id="UP000279307">
    <property type="component" value="Chromosome 4"/>
</dbReference>
<evidence type="ECO:0000256" key="2">
    <source>
        <dbReference type="ARBA" id="ARBA00022737"/>
    </source>
</evidence>
<dbReference type="InterPro" id="IPR001611">
    <property type="entry name" value="Leu-rich_rpt"/>
</dbReference>
<evidence type="ECO:0008006" key="4">
    <source>
        <dbReference type="Google" id="ProtNLM"/>
    </source>
</evidence>
<evidence type="ECO:0000313" key="3">
    <source>
        <dbReference type="EMBL" id="RLU23251.1"/>
    </source>
</evidence>
<dbReference type="PANTHER" id="PTHR48051:SF1">
    <property type="entry name" value="RAS SUPPRESSOR PROTEIN 1"/>
    <property type="match status" value="1"/>
</dbReference>
<dbReference type="PROSITE" id="PS51450">
    <property type="entry name" value="LRR"/>
    <property type="match status" value="3"/>
</dbReference>
<dbReference type="InterPro" id="IPR032675">
    <property type="entry name" value="LRR_dom_sf"/>
</dbReference>
<proteinExistence type="predicted"/>
<reference evidence="3" key="2">
    <citation type="submission" date="2018-07" db="EMBL/GenBank/DDBJ databases">
        <authorList>
            <person name="Mckenzie S.K."/>
            <person name="Kronauer D.J.C."/>
        </authorList>
    </citation>
    <scope>NUCLEOTIDE SEQUENCE</scope>
    <source>
        <strain evidence="3">Clonal line C1</strain>
    </source>
</reference>
<dbReference type="InterPro" id="IPR050216">
    <property type="entry name" value="LRR_domain-containing"/>
</dbReference>
<dbReference type="SMART" id="SM00365">
    <property type="entry name" value="LRR_SD22"/>
    <property type="match status" value="3"/>
</dbReference>
<organism evidence="3">
    <name type="scientific">Ooceraea biroi</name>
    <name type="common">Clonal raider ant</name>
    <name type="synonym">Cerapachys biroi</name>
    <dbReference type="NCBI Taxonomy" id="2015173"/>
    <lineage>
        <taxon>Eukaryota</taxon>
        <taxon>Metazoa</taxon>
        <taxon>Ecdysozoa</taxon>
        <taxon>Arthropoda</taxon>
        <taxon>Hexapoda</taxon>
        <taxon>Insecta</taxon>
        <taxon>Pterygota</taxon>
        <taxon>Neoptera</taxon>
        <taxon>Endopterygota</taxon>
        <taxon>Hymenoptera</taxon>
        <taxon>Apocrita</taxon>
        <taxon>Aculeata</taxon>
        <taxon>Formicoidea</taxon>
        <taxon>Formicidae</taxon>
        <taxon>Dorylinae</taxon>
        <taxon>Ooceraea</taxon>
    </lineage>
</organism>
<dbReference type="InterPro" id="IPR003591">
    <property type="entry name" value="Leu-rich_rpt_typical-subtyp"/>
</dbReference>
<dbReference type="GO" id="GO:0005737">
    <property type="term" value="C:cytoplasm"/>
    <property type="evidence" value="ECO:0007669"/>
    <property type="project" value="TreeGrafter"/>
</dbReference>
<comment type="caution">
    <text evidence="3">The sequence shown here is derived from an EMBL/GenBank/DDBJ whole genome shotgun (WGS) entry which is preliminary data.</text>
</comment>
<dbReference type="EMBL" id="QOIP01000004">
    <property type="protein sequence ID" value="RLU23251.1"/>
    <property type="molecule type" value="Genomic_DNA"/>
</dbReference>
<sequence length="416" mass="48185">MDPDPKETVKEVESKVILHWNYRDLAELPEAVRTHGGHVQEMYLKWNRLTVIPSWIVELRNLTNLYISGNLIRELPREISEMSQLTVLDLSDNELAWVPPCISDLSNLRTLLLNDNFIDKLPVELKRLSNLEVLSVSSNQIVVLPEWIGSLPRLKELHMDNNKLRELPNRLTLAPALTIISVCVNRLRYLPLNGFLSAPYIRFDINDFLNYMSYPLLFQLLSRLRTTLIDDRGTLAYGCFKSHDDVLNTNIKLYIEMKGFYKKNADVIIELPRQLLKVHGVHENATCSLLELALRKVYTGRFKHTLDVTISPPNATVLYAPLSEAKFDFTMTPTNYMFRLLRNGPASICVNPRCQQPIFTEAWTIIGISFHAEMITTALCCSKRYKIILRHRIRYALEYDYYDARLALHQSMRPPR</sequence>
<dbReference type="SMART" id="SM00364">
    <property type="entry name" value="LRR_BAC"/>
    <property type="match status" value="4"/>
</dbReference>
<dbReference type="Pfam" id="PF13855">
    <property type="entry name" value="LRR_8"/>
    <property type="match status" value="2"/>
</dbReference>
<accession>A0A3L8DS69</accession>
<dbReference type="AlphaFoldDB" id="A0A3L8DS69"/>
<dbReference type="SUPFAM" id="SSF52058">
    <property type="entry name" value="L domain-like"/>
    <property type="match status" value="1"/>
</dbReference>
<gene>
    <name evidence="3" type="ORF">DMN91_003454</name>
</gene>
<keyword evidence="2" id="KW-0677">Repeat</keyword>
<protein>
    <recommendedName>
        <fullName evidence="4">Leucine-rich repeat-containing protein</fullName>
    </recommendedName>
</protein>